<proteinExistence type="inferred from homology"/>
<feature type="domain" description="Type II secretion system protein GspF" evidence="9">
    <location>
        <begin position="67"/>
        <end position="190"/>
    </location>
</feature>
<evidence type="ECO:0000256" key="6">
    <source>
        <dbReference type="ARBA" id="ARBA00022989"/>
    </source>
</evidence>
<evidence type="ECO:0000256" key="5">
    <source>
        <dbReference type="ARBA" id="ARBA00022692"/>
    </source>
</evidence>
<dbReference type="GO" id="GO:0015628">
    <property type="term" value="P:protein secretion by the type II secretion system"/>
    <property type="evidence" value="ECO:0007669"/>
    <property type="project" value="TreeGrafter"/>
</dbReference>
<evidence type="ECO:0000256" key="4">
    <source>
        <dbReference type="ARBA" id="ARBA00022519"/>
    </source>
</evidence>
<dbReference type="PRINTS" id="PR00812">
    <property type="entry name" value="BCTERIALGSPF"/>
</dbReference>
<feature type="transmembrane region" description="Helical" evidence="8">
    <location>
        <begin position="374"/>
        <end position="397"/>
    </location>
</feature>
<keyword evidence="6 8" id="KW-1133">Transmembrane helix</keyword>
<accession>A0A419DFV6</accession>
<keyword evidence="4" id="KW-0997">Cell inner membrane</keyword>
<evidence type="ECO:0000256" key="2">
    <source>
        <dbReference type="ARBA" id="ARBA00005745"/>
    </source>
</evidence>
<evidence type="ECO:0000256" key="1">
    <source>
        <dbReference type="ARBA" id="ARBA00004429"/>
    </source>
</evidence>
<evidence type="ECO:0000313" key="10">
    <source>
        <dbReference type="EMBL" id="RJO62014.1"/>
    </source>
</evidence>
<protein>
    <submittedName>
        <fullName evidence="10">Type II secretion system F family protein</fullName>
    </submittedName>
</protein>
<comment type="caution">
    <text evidence="10">The sequence shown here is derived from an EMBL/GenBank/DDBJ whole genome shotgun (WGS) entry which is preliminary data.</text>
</comment>
<sequence>MQEFRYKARNKDGSATQGIIEAENEQAAASLLISKNIFPIDIKAGAESSLSGFSFGKKISRKDKVFFIRQLATMTKAGLPISQALSTLLEQSTKANVKKMIEQMTRDIEAGGTLSAAFGAFPETFTKTDINMIASGEASGKIDEVLVHMAVQTEKSYKTLKKIKTVFIYPAFLTLVVIGVVTGLMIFVLPQMEDLYSGFDVQLPIPTRILISLSHFLARYFLLVILIAVAIFVSLRIYTRTNETGKYIWHRFKINIPIVGKFVQLSYLSIFTRTLSSLVASGVPILDSLKIVSEAMPNVVYTDSIMQVRGKVKQGKSLSASVKEDELFPVLISQMIGVGESTGELDSMLKNMADYYDNELDAMTKSLQSLMEPIMIVIMGGIVGTIIICILLPVYSIQNFVKK</sequence>
<reference evidence="10 11" key="1">
    <citation type="journal article" date="2017" name="ISME J.">
        <title>Energy and carbon metabolisms in a deep terrestrial subsurface fluid microbial community.</title>
        <authorList>
            <person name="Momper L."/>
            <person name="Jungbluth S.P."/>
            <person name="Lee M.D."/>
            <person name="Amend J.P."/>
        </authorList>
    </citation>
    <scope>NUCLEOTIDE SEQUENCE [LARGE SCALE GENOMIC DNA]</scope>
    <source>
        <strain evidence="10">SURF_29</strain>
    </source>
</reference>
<dbReference type="EMBL" id="QZJW01000005">
    <property type="protein sequence ID" value="RJO62014.1"/>
    <property type="molecule type" value="Genomic_DNA"/>
</dbReference>
<comment type="subcellular location">
    <subcellularLocation>
        <location evidence="1">Cell inner membrane</location>
        <topology evidence="1">Multi-pass membrane protein</topology>
    </subcellularLocation>
</comment>
<dbReference type="PANTHER" id="PTHR30012">
    <property type="entry name" value="GENERAL SECRETION PATHWAY PROTEIN"/>
    <property type="match status" value="1"/>
</dbReference>
<name>A0A419DFV6_9BACT</name>
<feature type="transmembrane region" description="Helical" evidence="8">
    <location>
        <begin position="209"/>
        <end position="233"/>
    </location>
</feature>
<gene>
    <name evidence="10" type="ORF">C4544_00740</name>
</gene>
<dbReference type="FunFam" id="1.20.81.30:FF:000001">
    <property type="entry name" value="Type II secretion system protein F"/>
    <property type="match status" value="2"/>
</dbReference>
<dbReference type="InterPro" id="IPR042094">
    <property type="entry name" value="T2SS_GspF_sf"/>
</dbReference>
<organism evidence="10 11">
    <name type="scientific">candidate division WS5 bacterium</name>
    <dbReference type="NCBI Taxonomy" id="2093353"/>
    <lineage>
        <taxon>Bacteria</taxon>
        <taxon>candidate division WS5</taxon>
    </lineage>
</organism>
<evidence type="ECO:0000256" key="3">
    <source>
        <dbReference type="ARBA" id="ARBA00022475"/>
    </source>
</evidence>
<keyword evidence="7 8" id="KW-0472">Membrane</keyword>
<dbReference type="PANTHER" id="PTHR30012:SF0">
    <property type="entry name" value="TYPE II SECRETION SYSTEM PROTEIN F-RELATED"/>
    <property type="match status" value="1"/>
</dbReference>
<feature type="domain" description="Type II secretion system protein GspF" evidence="9">
    <location>
        <begin position="271"/>
        <end position="393"/>
    </location>
</feature>
<dbReference type="GO" id="GO:0005886">
    <property type="term" value="C:plasma membrane"/>
    <property type="evidence" value="ECO:0007669"/>
    <property type="project" value="UniProtKB-SubCell"/>
</dbReference>
<dbReference type="Gene3D" id="1.20.81.30">
    <property type="entry name" value="Type II secretion system (T2SS), domain F"/>
    <property type="match status" value="2"/>
</dbReference>
<evidence type="ECO:0000256" key="8">
    <source>
        <dbReference type="SAM" id="Phobius"/>
    </source>
</evidence>
<dbReference type="AlphaFoldDB" id="A0A419DFV6"/>
<dbReference type="InterPro" id="IPR018076">
    <property type="entry name" value="T2SS_GspF_dom"/>
</dbReference>
<dbReference type="InterPro" id="IPR003004">
    <property type="entry name" value="GspF/PilC"/>
</dbReference>
<evidence type="ECO:0000313" key="11">
    <source>
        <dbReference type="Proteomes" id="UP000285655"/>
    </source>
</evidence>
<evidence type="ECO:0000256" key="7">
    <source>
        <dbReference type="ARBA" id="ARBA00023136"/>
    </source>
</evidence>
<dbReference type="Proteomes" id="UP000285655">
    <property type="component" value="Unassembled WGS sequence"/>
</dbReference>
<evidence type="ECO:0000259" key="9">
    <source>
        <dbReference type="Pfam" id="PF00482"/>
    </source>
</evidence>
<dbReference type="Pfam" id="PF00482">
    <property type="entry name" value="T2SSF"/>
    <property type="match status" value="2"/>
</dbReference>
<keyword evidence="5 8" id="KW-0812">Transmembrane</keyword>
<comment type="similarity">
    <text evidence="2">Belongs to the GSP F family.</text>
</comment>
<feature type="transmembrane region" description="Helical" evidence="8">
    <location>
        <begin position="166"/>
        <end position="189"/>
    </location>
</feature>
<keyword evidence="3" id="KW-1003">Cell membrane</keyword>